<dbReference type="InterPro" id="IPR032781">
    <property type="entry name" value="ABC_tran_Xtn"/>
</dbReference>
<dbReference type="InterPro" id="IPR003593">
    <property type="entry name" value="AAA+_ATPase"/>
</dbReference>
<dbReference type="CDD" id="cd03221">
    <property type="entry name" value="ABCF_EF-3"/>
    <property type="match status" value="2"/>
</dbReference>
<dbReference type="EMBL" id="CP012672">
    <property type="protein sequence ID" value="AUX35430.1"/>
    <property type="molecule type" value="Genomic_DNA"/>
</dbReference>
<dbReference type="Pfam" id="PF00005">
    <property type="entry name" value="ABC_tran"/>
    <property type="match status" value="2"/>
</dbReference>
<dbReference type="RefSeq" id="WP_129578456.1">
    <property type="nucleotide sequence ID" value="NZ_CP012672.1"/>
</dbReference>
<evidence type="ECO:0000256" key="1">
    <source>
        <dbReference type="ARBA" id="ARBA00022737"/>
    </source>
</evidence>
<evidence type="ECO:0000256" key="3">
    <source>
        <dbReference type="ARBA" id="ARBA00022840"/>
    </source>
</evidence>
<evidence type="ECO:0000259" key="4">
    <source>
        <dbReference type="PROSITE" id="PS50893"/>
    </source>
</evidence>
<organism evidence="5 6">
    <name type="scientific">Sorangium cellulosum</name>
    <name type="common">Polyangium cellulosum</name>
    <dbReference type="NCBI Taxonomy" id="56"/>
    <lineage>
        <taxon>Bacteria</taxon>
        <taxon>Pseudomonadati</taxon>
        <taxon>Myxococcota</taxon>
        <taxon>Polyangia</taxon>
        <taxon>Polyangiales</taxon>
        <taxon>Polyangiaceae</taxon>
        <taxon>Sorangium</taxon>
    </lineage>
</organism>
<dbReference type="InterPro" id="IPR050611">
    <property type="entry name" value="ABCF"/>
</dbReference>
<feature type="domain" description="ABC transporter" evidence="4">
    <location>
        <begin position="325"/>
        <end position="539"/>
    </location>
</feature>
<keyword evidence="2" id="KW-0547">Nucleotide-binding</keyword>
<evidence type="ECO:0000313" key="6">
    <source>
        <dbReference type="Proteomes" id="UP000295497"/>
    </source>
</evidence>
<dbReference type="GO" id="GO:0005524">
    <property type="term" value="F:ATP binding"/>
    <property type="evidence" value="ECO:0007669"/>
    <property type="project" value="UniProtKB-KW"/>
</dbReference>
<dbReference type="PROSITE" id="PS50893">
    <property type="entry name" value="ABC_TRANSPORTER_2"/>
    <property type="match status" value="2"/>
</dbReference>
<dbReference type="GO" id="GO:0016887">
    <property type="term" value="F:ATP hydrolysis activity"/>
    <property type="evidence" value="ECO:0007669"/>
    <property type="project" value="InterPro"/>
</dbReference>
<proteinExistence type="predicted"/>
<evidence type="ECO:0000256" key="2">
    <source>
        <dbReference type="ARBA" id="ARBA00022741"/>
    </source>
</evidence>
<keyword evidence="3 5" id="KW-0067">ATP-binding</keyword>
<dbReference type="AlphaFoldDB" id="A0A4P2QXY8"/>
<dbReference type="FunFam" id="3.40.50.300:FF:000011">
    <property type="entry name" value="Putative ABC transporter ATP-binding component"/>
    <property type="match status" value="1"/>
</dbReference>
<evidence type="ECO:0000313" key="5">
    <source>
        <dbReference type="EMBL" id="AUX35430.1"/>
    </source>
</evidence>
<dbReference type="InterPro" id="IPR027417">
    <property type="entry name" value="P-loop_NTPase"/>
</dbReference>
<dbReference type="Gene3D" id="3.40.50.300">
    <property type="entry name" value="P-loop containing nucleotide triphosphate hydrolases"/>
    <property type="match status" value="2"/>
</dbReference>
<dbReference type="SUPFAM" id="SSF52540">
    <property type="entry name" value="P-loop containing nucleoside triphosphate hydrolases"/>
    <property type="match status" value="2"/>
</dbReference>
<dbReference type="InterPro" id="IPR003439">
    <property type="entry name" value="ABC_transporter-like_ATP-bd"/>
</dbReference>
<dbReference type="SMART" id="SM00382">
    <property type="entry name" value="AAA"/>
    <property type="match status" value="2"/>
</dbReference>
<accession>A0A4P2QXY8</accession>
<dbReference type="PANTHER" id="PTHR19211">
    <property type="entry name" value="ATP-BINDING TRANSPORT PROTEIN-RELATED"/>
    <property type="match status" value="1"/>
</dbReference>
<sequence length="540" mass="59311">MIRLDSISKQHGKQILFLEASAAVNRGEKVGLVGPNGSGKTTILRMITKEEAPDGGQVAIDRGVTIGYFSQDVGEMKGRSAVAETMDGAGPVSVVAAELRELEAALADPERMDEMESLIERFGQAQARYEELGGYALDAKAREILAGLGFSQAMMDGDVGALSGGWKMRVALARILLMRPDALLLDEPTNHLDIESIIWLEGYLKQYPGALVMTSHDREFMNRIVTKIIEIDGGELTSYSGNYEFYEQQRAINEQQAEAQYERQQAMLAKEMRFIERFKAQAAKAAQVQSRVKKLEKIDKVEPPKRRRTIRFEFKPAPRSGDDVARLDGVKKSFGDRPIYDGFDLLIRRRERWCVMGVNGAGKSTLLKLIAGASAPDAGQVSVGASVKLGYFAQHAMELLDPTRSVWESIVAAFPQASIGSLRTLAGAFGFSGDDIDKPCRVLSGGEKARLVLAIMLYDPPNFLVLDEPTNHLDMATKEMLVEALASFEGTMLFVSHDRRFLAALSNRVLELLPDGPRVYGGGYLEYVAQSGHEAPGIRS</sequence>
<name>A0A4P2QXY8_SORCE</name>
<dbReference type="InterPro" id="IPR017871">
    <property type="entry name" value="ABC_transporter-like_CS"/>
</dbReference>
<feature type="domain" description="ABC transporter" evidence="4">
    <location>
        <begin position="2"/>
        <end position="258"/>
    </location>
</feature>
<dbReference type="PROSITE" id="PS00211">
    <property type="entry name" value="ABC_TRANSPORTER_1"/>
    <property type="match status" value="2"/>
</dbReference>
<dbReference type="Proteomes" id="UP000295497">
    <property type="component" value="Chromosome"/>
</dbReference>
<keyword evidence="1" id="KW-0677">Repeat</keyword>
<protein>
    <submittedName>
        <fullName evidence="5">ABC transporter ATP-binding protein</fullName>
    </submittedName>
</protein>
<gene>
    <name evidence="5" type="ORF">SOCE836_076220</name>
</gene>
<dbReference type="PANTHER" id="PTHR19211:SF14">
    <property type="entry name" value="ATP-BINDING CASSETTE SUB-FAMILY F MEMBER 1"/>
    <property type="match status" value="1"/>
</dbReference>
<dbReference type="Pfam" id="PF12848">
    <property type="entry name" value="ABC_tran_Xtn"/>
    <property type="match status" value="1"/>
</dbReference>
<reference evidence="5 6" key="1">
    <citation type="submission" date="2015-09" db="EMBL/GenBank/DDBJ databases">
        <title>Sorangium comparison.</title>
        <authorList>
            <person name="Zaburannyi N."/>
            <person name="Bunk B."/>
            <person name="Overmann J."/>
            <person name="Mueller R."/>
        </authorList>
    </citation>
    <scope>NUCLEOTIDE SEQUENCE [LARGE SCALE GENOMIC DNA]</scope>
    <source>
        <strain evidence="5 6">So ce836</strain>
    </source>
</reference>